<evidence type="ECO:0000256" key="4">
    <source>
        <dbReference type="ARBA" id="ARBA00022692"/>
    </source>
</evidence>
<evidence type="ECO:0000256" key="2">
    <source>
        <dbReference type="ARBA" id="ARBA00007529"/>
    </source>
</evidence>
<dbReference type="EMBL" id="LKCW01000002">
    <property type="protein sequence ID" value="KPM46166.1"/>
    <property type="molecule type" value="Genomic_DNA"/>
</dbReference>
<evidence type="ECO:0000256" key="10">
    <source>
        <dbReference type="SAM" id="SignalP"/>
    </source>
</evidence>
<organism evidence="12 13">
    <name type="scientific">Neonectria ditissima</name>
    <dbReference type="NCBI Taxonomy" id="78410"/>
    <lineage>
        <taxon>Eukaryota</taxon>
        <taxon>Fungi</taxon>
        <taxon>Dikarya</taxon>
        <taxon>Ascomycota</taxon>
        <taxon>Pezizomycotina</taxon>
        <taxon>Sordariomycetes</taxon>
        <taxon>Hypocreomycetidae</taxon>
        <taxon>Hypocreales</taxon>
        <taxon>Nectriaceae</taxon>
        <taxon>Neonectria</taxon>
    </lineage>
</organism>
<sequence length="1258" mass="137118">MAISAVVLSVLVPIGLGLLRNADAKVSSAVRPLPDTAQIINQKSFNVLETVPPPSKANATTVFLWPGVTQKSLTDRPFHVYDPEFYDIIGSDPSLTLIATSDTDPIFHEAVVWYPPTEEVFFVQNAGDPAAGTGLKKSSVIQKISLAEADALRNGSHAESEVKITVVPSSPQVINPNGGTNYKGQIIFAGEGQGDDIPSTLYLMNPKAPYNTTVLVNNYFGRQFNSLNDVSINPRNGDIYFTDTMYGYWQYFRPEPGFPNQVYRLNEETGALTVVADGFASPNGLTFSPDGSYAYVTDTGLSNGLFGLNFTRPASIYRFDVQDDGTWENRKTFAFVAARLPDGIHCDSKGNVYAGCGDGVHVWNPSGKLIGKIYTGINAANFQFAGDGRMIIMGRTKLFYATLAASGASVSQAVTMALPTHFFSPDHEPISCVDMHTAGMPTRIVTKGYPSLSGSLLEQRAEAKKNHDHIRERLLQEPRGHSGMYGAVLRPETELTASGEAHMGVLFLHGEGYSNMCGHATIAVCRLLVDLHDTNIFPRRNGLVYDAETKSVRVVLHTPGGLVKSDVPSIDGGTRSDPTRPVSFVAIPAFALATDLSVDIPKHCRWPELKDRLSVVVSLGYASAASCHIDLAELGFPAETFRGIIDFAALDFATKQLKAALNDSDRVKPFLRTPNENHVCVFGVMVEDQNSGSSAPGTDGAETGFYLFGEQHLDRSPTGSVVAARNAIKYFKGELGIGRSWTYHSILTQRHGKNHGFVGKTLRQVEVPCSDGSIMKGVEVQQEVKHETDGEQVAIDRRKARRVVFKTDAVVLPLLTIAMTLGFLDKNALSFAAVWGLKDDTHLVGQEYSWLGSIFYFGYLFAEFPNLWLMTRVPLGKYIGGCLTAWGVALCLISTCHNFAGIATIRFFLGAFEASLLPCMMLFNSMWYRRDEQPLRTAFWCNTFAGVFGGILSYAIGKIDGPLSTWKYIFIIYGAVTVLMGIATLVLLPDSPANAWFLNSEEKELAVLRLADNQTGVKQSKKLNLDHIKEALLDPKWLISSLGVFAYAITNASITNFNPLIIAGYGFSQSRTALMATPQAAIAMIAQASFSAVTLFVPNLRCFFWVLSSCIALAGAIMVHVLDATVQRNASLAGVYLMGFYNPPFIMAVSLQTSNNSGTTKKSFVSASIAIFYALGNIVGPQFFREAQAPRYQLGIGALLCSFAVMAACGIAYALVCVLENKKRDEKFGKSKNFVETGLTVEDEDMTDLQNTNFRYTL</sequence>
<comment type="similarity">
    <text evidence="2">Belongs to the proline racemase family.</text>
</comment>
<dbReference type="Pfam" id="PF07690">
    <property type="entry name" value="MFS_1"/>
    <property type="match status" value="1"/>
</dbReference>
<dbReference type="Gene3D" id="3.10.310.10">
    <property type="entry name" value="Diaminopimelate Epimerase, Chain A, domain 1"/>
    <property type="match status" value="2"/>
</dbReference>
<dbReference type="Gene3D" id="2.120.10.30">
    <property type="entry name" value="TolB, C-terminal domain"/>
    <property type="match status" value="1"/>
</dbReference>
<dbReference type="InterPro" id="IPR011042">
    <property type="entry name" value="6-blade_b-propeller_TolB-like"/>
</dbReference>
<evidence type="ECO:0000256" key="9">
    <source>
        <dbReference type="SAM" id="Phobius"/>
    </source>
</evidence>
<evidence type="ECO:0000313" key="13">
    <source>
        <dbReference type="Proteomes" id="UP000050424"/>
    </source>
</evidence>
<comment type="caution">
    <text evidence="12">The sequence shown here is derived from an EMBL/GenBank/DDBJ whole genome shotgun (WGS) entry which is preliminary data.</text>
</comment>
<feature type="transmembrane region" description="Helical" evidence="9">
    <location>
        <begin position="937"/>
        <end position="956"/>
    </location>
</feature>
<protein>
    <recommendedName>
        <fullName evidence="11">SMP-30/Gluconolactonase/LRE-like region domain-containing protein</fullName>
    </recommendedName>
</protein>
<evidence type="ECO:0000256" key="7">
    <source>
        <dbReference type="ARBA" id="ARBA00023180"/>
    </source>
</evidence>
<dbReference type="SUPFAM" id="SSF63829">
    <property type="entry name" value="Calcium-dependent phosphotriesterase"/>
    <property type="match status" value="1"/>
</dbReference>
<dbReference type="GO" id="GO:0016020">
    <property type="term" value="C:membrane"/>
    <property type="evidence" value="ECO:0007669"/>
    <property type="project" value="UniProtKB-SubCell"/>
</dbReference>
<evidence type="ECO:0000256" key="3">
    <source>
        <dbReference type="ARBA" id="ARBA00022448"/>
    </source>
</evidence>
<evidence type="ECO:0000313" key="12">
    <source>
        <dbReference type="EMBL" id="KPM46166.1"/>
    </source>
</evidence>
<dbReference type="InterPro" id="IPR052988">
    <property type="entry name" value="Oryzine_lactonohydrolase"/>
</dbReference>
<feature type="transmembrane region" description="Helical" evidence="9">
    <location>
        <begin position="1080"/>
        <end position="1097"/>
    </location>
</feature>
<feature type="transmembrane region" description="Helical" evidence="9">
    <location>
        <begin position="1044"/>
        <end position="1068"/>
    </location>
</feature>
<feature type="transmembrane region" description="Helical" evidence="9">
    <location>
        <begin position="1103"/>
        <end position="1122"/>
    </location>
</feature>
<evidence type="ECO:0000256" key="8">
    <source>
        <dbReference type="ARBA" id="ARBA00037968"/>
    </source>
</evidence>
<feature type="transmembrane region" description="Helical" evidence="9">
    <location>
        <begin position="1164"/>
        <end position="1184"/>
    </location>
</feature>
<gene>
    <name evidence="12" type="ORF">AK830_g243</name>
</gene>
<proteinExistence type="inferred from homology"/>
<dbReference type="InterPro" id="IPR011701">
    <property type="entry name" value="MFS"/>
</dbReference>
<evidence type="ECO:0000256" key="1">
    <source>
        <dbReference type="ARBA" id="ARBA00004141"/>
    </source>
</evidence>
<keyword evidence="3" id="KW-0813">Transport</keyword>
<dbReference type="Gene3D" id="1.20.1250.20">
    <property type="entry name" value="MFS general substrate transporter like domains"/>
    <property type="match status" value="2"/>
</dbReference>
<dbReference type="InterPro" id="IPR013658">
    <property type="entry name" value="SGL"/>
</dbReference>
<keyword evidence="7" id="KW-0325">Glycoprotein</keyword>
<name>A0A0P7BWB2_9HYPO</name>
<dbReference type="GO" id="GO:0022857">
    <property type="term" value="F:transmembrane transporter activity"/>
    <property type="evidence" value="ECO:0007669"/>
    <property type="project" value="InterPro"/>
</dbReference>
<dbReference type="PANTHER" id="PTHR47064">
    <property type="entry name" value="PUTATIVE (AFU_ORTHOLOGUE AFUA_1G08990)-RELATED"/>
    <property type="match status" value="1"/>
</dbReference>
<feature type="transmembrane region" description="Helical" evidence="9">
    <location>
        <begin position="968"/>
        <end position="988"/>
    </location>
</feature>
<feature type="signal peptide" evidence="10">
    <location>
        <begin position="1"/>
        <end position="24"/>
    </location>
</feature>
<feature type="chain" id="PRO_5006136274" description="SMP-30/Gluconolactonase/LRE-like region domain-containing protein" evidence="10">
    <location>
        <begin position="25"/>
        <end position="1258"/>
    </location>
</feature>
<dbReference type="InterPro" id="IPR036259">
    <property type="entry name" value="MFS_trans_sf"/>
</dbReference>
<dbReference type="Pfam" id="PF05544">
    <property type="entry name" value="Pro_racemase"/>
    <property type="match status" value="1"/>
</dbReference>
<dbReference type="PANTHER" id="PTHR47064:SF2">
    <property type="entry name" value="SMP-30_GLUCONOLACTONASE_LRE-LIKE REGION DOMAIN-CONTAINING PROTEIN-RELATED"/>
    <property type="match status" value="1"/>
</dbReference>
<keyword evidence="6 9" id="KW-0472">Membrane</keyword>
<feature type="transmembrane region" description="Helical" evidence="9">
    <location>
        <begin position="875"/>
        <end position="893"/>
    </location>
</feature>
<comment type="subcellular location">
    <subcellularLocation>
        <location evidence="1">Membrane</location>
        <topology evidence="1">Multi-pass membrane protein</topology>
    </subcellularLocation>
</comment>
<dbReference type="AlphaFoldDB" id="A0A0P7BWB2"/>
<feature type="transmembrane region" description="Helical" evidence="9">
    <location>
        <begin position="1134"/>
        <end position="1152"/>
    </location>
</feature>
<feature type="transmembrane region" description="Helical" evidence="9">
    <location>
        <begin position="848"/>
        <end position="869"/>
    </location>
</feature>
<dbReference type="InterPro" id="IPR008794">
    <property type="entry name" value="Pro_racemase_fam"/>
</dbReference>
<dbReference type="Proteomes" id="UP000050424">
    <property type="component" value="Unassembled WGS sequence"/>
</dbReference>
<dbReference type="OrthoDB" id="6409228at2759"/>
<keyword evidence="10" id="KW-0732">Signal</keyword>
<keyword evidence="13" id="KW-1185">Reference proteome</keyword>
<dbReference type="FunFam" id="1.20.1250.20:FF:000064">
    <property type="entry name" value="MFS allantoate transporter"/>
    <property type="match status" value="1"/>
</dbReference>
<dbReference type="SUPFAM" id="SSF103473">
    <property type="entry name" value="MFS general substrate transporter"/>
    <property type="match status" value="1"/>
</dbReference>
<feature type="transmembrane region" description="Helical" evidence="9">
    <location>
        <begin position="905"/>
        <end position="925"/>
    </location>
</feature>
<evidence type="ECO:0000256" key="6">
    <source>
        <dbReference type="ARBA" id="ARBA00023136"/>
    </source>
</evidence>
<dbReference type="Pfam" id="PF08450">
    <property type="entry name" value="SGL"/>
    <property type="match status" value="1"/>
</dbReference>
<accession>A0A0P7BWB2</accession>
<feature type="transmembrane region" description="Helical" evidence="9">
    <location>
        <begin position="1196"/>
        <end position="1216"/>
    </location>
</feature>
<evidence type="ECO:0000256" key="5">
    <source>
        <dbReference type="ARBA" id="ARBA00022989"/>
    </source>
</evidence>
<keyword evidence="4 9" id="KW-0812">Transmembrane</keyword>
<feature type="domain" description="SMP-30/Gluconolactonase/LRE-like region" evidence="11">
    <location>
        <begin position="213"/>
        <end position="388"/>
    </location>
</feature>
<evidence type="ECO:0000259" key="11">
    <source>
        <dbReference type="Pfam" id="PF08450"/>
    </source>
</evidence>
<comment type="similarity">
    <text evidence="8">Belongs to the major facilitator superfamily. Allantoate permease family.</text>
</comment>
<dbReference type="SUPFAM" id="SSF54506">
    <property type="entry name" value="Diaminopimelate epimerase-like"/>
    <property type="match status" value="1"/>
</dbReference>
<keyword evidence="5 9" id="KW-1133">Transmembrane helix</keyword>
<reference evidence="12 13" key="1">
    <citation type="submission" date="2015-09" db="EMBL/GenBank/DDBJ databases">
        <title>Draft genome of a European isolate of the apple canker pathogen Neonectria ditissima.</title>
        <authorList>
            <person name="Gomez-Cortecero A."/>
            <person name="Harrison R.J."/>
            <person name="Armitage A.D."/>
        </authorList>
    </citation>
    <scope>NUCLEOTIDE SEQUENCE [LARGE SCALE GENOMIC DNA]</scope>
    <source>
        <strain evidence="12 13">R09/05</strain>
    </source>
</reference>